<dbReference type="Gene3D" id="1.20.1540.10">
    <property type="entry name" value="Rhomboid-like"/>
    <property type="match status" value="1"/>
</dbReference>
<dbReference type="InterPro" id="IPR050925">
    <property type="entry name" value="Rhomboid_protease_S54"/>
</dbReference>
<dbReference type="STRING" id="1385511.GCA_000425225_03078"/>
<evidence type="ECO:0000256" key="4">
    <source>
        <dbReference type="ARBA" id="ARBA00022801"/>
    </source>
</evidence>
<dbReference type="Proteomes" id="UP000030403">
    <property type="component" value="Unassembled WGS sequence"/>
</dbReference>
<name>A0A0A5G9I3_9BACI</name>
<evidence type="ECO:0000256" key="6">
    <source>
        <dbReference type="ARBA" id="ARBA00023136"/>
    </source>
</evidence>
<dbReference type="PANTHER" id="PTHR43731">
    <property type="entry name" value="RHOMBOID PROTEASE"/>
    <property type="match status" value="1"/>
</dbReference>
<keyword evidence="5 7" id="KW-1133">Transmembrane helix</keyword>
<evidence type="ECO:0000256" key="7">
    <source>
        <dbReference type="SAM" id="Phobius"/>
    </source>
</evidence>
<dbReference type="SUPFAM" id="SSF144091">
    <property type="entry name" value="Rhomboid-like"/>
    <property type="match status" value="1"/>
</dbReference>
<feature type="transmembrane region" description="Helical" evidence="7">
    <location>
        <begin position="175"/>
        <end position="193"/>
    </location>
</feature>
<dbReference type="OrthoDB" id="9813074at2"/>
<dbReference type="EMBL" id="AVPF01000022">
    <property type="protein sequence ID" value="KGX87838.1"/>
    <property type="molecule type" value="Genomic_DNA"/>
</dbReference>
<feature type="transmembrane region" description="Helical" evidence="7">
    <location>
        <begin position="98"/>
        <end position="116"/>
    </location>
</feature>
<proteinExistence type="inferred from homology"/>
<gene>
    <name evidence="9" type="ORF">N783_09120</name>
</gene>
<feature type="domain" description="Peptidase S54 rhomboid" evidence="8">
    <location>
        <begin position="57"/>
        <end position="194"/>
    </location>
</feature>
<keyword evidence="4" id="KW-0378">Hydrolase</keyword>
<keyword evidence="6 7" id="KW-0472">Membrane</keyword>
<reference evidence="9 10" key="1">
    <citation type="submission" date="2013-08" db="EMBL/GenBank/DDBJ databases">
        <authorList>
            <person name="Huang J."/>
            <person name="Wang G."/>
        </authorList>
    </citation>
    <scope>NUCLEOTIDE SEQUENCE [LARGE SCALE GENOMIC DNA]</scope>
    <source>
        <strain evidence="9 10">BH030004</strain>
    </source>
</reference>
<evidence type="ECO:0000256" key="5">
    <source>
        <dbReference type="ARBA" id="ARBA00022989"/>
    </source>
</evidence>
<protein>
    <submittedName>
        <fullName evidence="9">S54 family peptidase</fullName>
    </submittedName>
</protein>
<dbReference type="RefSeq" id="WP_027446715.1">
    <property type="nucleotide sequence ID" value="NZ_AULJ01000039.1"/>
</dbReference>
<accession>A0A0A5G9I3</accession>
<organism evidence="9 10">
    <name type="scientific">Pontibacillus marinus BH030004 = DSM 16465</name>
    <dbReference type="NCBI Taxonomy" id="1385511"/>
    <lineage>
        <taxon>Bacteria</taxon>
        <taxon>Bacillati</taxon>
        <taxon>Bacillota</taxon>
        <taxon>Bacilli</taxon>
        <taxon>Bacillales</taxon>
        <taxon>Bacillaceae</taxon>
        <taxon>Pontibacillus</taxon>
    </lineage>
</organism>
<comment type="subcellular location">
    <subcellularLocation>
        <location evidence="1">Membrane</location>
        <topology evidence="1">Multi-pass membrane protein</topology>
    </subcellularLocation>
</comment>
<dbReference type="GO" id="GO:0016020">
    <property type="term" value="C:membrane"/>
    <property type="evidence" value="ECO:0007669"/>
    <property type="project" value="UniProtKB-SubCell"/>
</dbReference>
<dbReference type="eggNOG" id="COG0705">
    <property type="taxonomic scope" value="Bacteria"/>
</dbReference>
<feature type="transmembrane region" description="Helical" evidence="7">
    <location>
        <begin position="66"/>
        <end position="86"/>
    </location>
</feature>
<evidence type="ECO:0000259" key="8">
    <source>
        <dbReference type="Pfam" id="PF01694"/>
    </source>
</evidence>
<evidence type="ECO:0000256" key="1">
    <source>
        <dbReference type="ARBA" id="ARBA00004141"/>
    </source>
</evidence>
<dbReference type="GO" id="GO:0004252">
    <property type="term" value="F:serine-type endopeptidase activity"/>
    <property type="evidence" value="ECO:0007669"/>
    <property type="project" value="InterPro"/>
</dbReference>
<dbReference type="InterPro" id="IPR035952">
    <property type="entry name" value="Rhomboid-like_sf"/>
</dbReference>
<dbReference type="Pfam" id="PF01694">
    <property type="entry name" value="Rhomboid"/>
    <property type="match status" value="1"/>
</dbReference>
<keyword evidence="3 7" id="KW-0812">Transmembrane</keyword>
<evidence type="ECO:0000313" key="10">
    <source>
        <dbReference type="Proteomes" id="UP000030403"/>
    </source>
</evidence>
<comment type="caution">
    <text evidence="9">The sequence shown here is derived from an EMBL/GenBank/DDBJ whole genome shotgun (WGS) entry which is preliminary data.</text>
</comment>
<dbReference type="InterPro" id="IPR022764">
    <property type="entry name" value="Peptidase_S54_rhomboid_dom"/>
</dbReference>
<evidence type="ECO:0000313" key="9">
    <source>
        <dbReference type="EMBL" id="KGX87838.1"/>
    </source>
</evidence>
<comment type="similarity">
    <text evidence="2">Belongs to the peptidase S54 family.</text>
</comment>
<feature type="transmembrane region" description="Helical" evidence="7">
    <location>
        <begin position="233"/>
        <end position="251"/>
    </location>
</feature>
<sequence>MFRRSESFQDFIRFYPIVSFLVGLHFFLWLTTDFLMLSPFVALENSAELNNYYVANGEYWRLVTPIFFHYGFGHALFNSFSLVLFGPALEQMLGKPKFIFAYLATGIIGNLGSFFFGPMHVVSVGASGAIFGLFGIYLYMIYARRELIDQANTQIILTISVIALVMTFLRSNINIYGHIFGLVGGLVVAPLVLRNAQPFSQWRNVRRSRKGSDGDITFDPNRWKKRRFPMKKFLPKLLWGILILLVVFGLISRFL</sequence>
<feature type="transmembrane region" description="Helical" evidence="7">
    <location>
        <begin position="151"/>
        <end position="169"/>
    </location>
</feature>
<evidence type="ECO:0000256" key="3">
    <source>
        <dbReference type="ARBA" id="ARBA00022692"/>
    </source>
</evidence>
<evidence type="ECO:0000256" key="2">
    <source>
        <dbReference type="ARBA" id="ARBA00009045"/>
    </source>
</evidence>
<keyword evidence="10" id="KW-1185">Reference proteome</keyword>
<feature type="transmembrane region" description="Helical" evidence="7">
    <location>
        <begin position="122"/>
        <end position="139"/>
    </location>
</feature>
<dbReference type="PANTHER" id="PTHR43731:SF14">
    <property type="entry name" value="PRESENILIN-ASSOCIATED RHOMBOID-LIKE PROTEIN, MITOCHONDRIAL"/>
    <property type="match status" value="1"/>
</dbReference>
<dbReference type="AlphaFoldDB" id="A0A0A5G9I3"/>